<gene>
    <name evidence="2" type="ORF">QBC34DRAFT_431705</name>
</gene>
<dbReference type="EMBL" id="MU866020">
    <property type="protein sequence ID" value="KAK4442327.1"/>
    <property type="molecule type" value="Genomic_DNA"/>
</dbReference>
<comment type="caution">
    <text evidence="2">The sequence shown here is derived from an EMBL/GenBank/DDBJ whole genome shotgun (WGS) entry which is preliminary data.</text>
</comment>
<evidence type="ECO:0000313" key="2">
    <source>
        <dbReference type="EMBL" id="KAK4442327.1"/>
    </source>
</evidence>
<evidence type="ECO:0000313" key="3">
    <source>
        <dbReference type="Proteomes" id="UP001321760"/>
    </source>
</evidence>
<keyword evidence="3" id="KW-1185">Reference proteome</keyword>
<evidence type="ECO:0000256" key="1">
    <source>
        <dbReference type="SAM" id="SignalP"/>
    </source>
</evidence>
<accession>A0AAV9G4H2</accession>
<feature type="chain" id="PRO_5043485499" evidence="1">
    <location>
        <begin position="20"/>
        <end position="104"/>
    </location>
</feature>
<feature type="signal peptide" evidence="1">
    <location>
        <begin position="1"/>
        <end position="19"/>
    </location>
</feature>
<reference evidence="2" key="2">
    <citation type="submission" date="2023-05" db="EMBL/GenBank/DDBJ databases">
        <authorList>
            <consortium name="Lawrence Berkeley National Laboratory"/>
            <person name="Steindorff A."/>
            <person name="Hensen N."/>
            <person name="Bonometti L."/>
            <person name="Westerberg I."/>
            <person name="Brannstrom I.O."/>
            <person name="Guillou S."/>
            <person name="Cros-Aarteil S."/>
            <person name="Calhoun S."/>
            <person name="Haridas S."/>
            <person name="Kuo A."/>
            <person name="Mondo S."/>
            <person name="Pangilinan J."/>
            <person name="Riley R."/>
            <person name="Labutti K."/>
            <person name="Andreopoulos B."/>
            <person name="Lipzen A."/>
            <person name="Chen C."/>
            <person name="Yanf M."/>
            <person name="Daum C."/>
            <person name="Ng V."/>
            <person name="Clum A."/>
            <person name="Ohm R."/>
            <person name="Martin F."/>
            <person name="Silar P."/>
            <person name="Natvig D."/>
            <person name="Lalanne C."/>
            <person name="Gautier V."/>
            <person name="Ament-Velasquez S.L."/>
            <person name="Kruys A."/>
            <person name="Hutchinson M.I."/>
            <person name="Powell A.J."/>
            <person name="Barry K."/>
            <person name="Miller A.N."/>
            <person name="Grigoriev I.V."/>
            <person name="Debuchy R."/>
            <person name="Gladieux P."/>
            <person name="Thoren M.H."/>
            <person name="Johannesson H."/>
        </authorList>
    </citation>
    <scope>NUCLEOTIDE SEQUENCE</scope>
    <source>
        <strain evidence="2">PSN243</strain>
    </source>
</reference>
<keyword evidence="1" id="KW-0732">Signal</keyword>
<protein>
    <submittedName>
        <fullName evidence="2">Uncharacterized protein</fullName>
    </submittedName>
</protein>
<proteinExistence type="predicted"/>
<dbReference type="AlphaFoldDB" id="A0AAV9G4H2"/>
<dbReference type="Proteomes" id="UP001321760">
    <property type="component" value="Unassembled WGS sequence"/>
</dbReference>
<name>A0AAV9G4H2_9PEZI</name>
<organism evidence="2 3">
    <name type="scientific">Podospora aff. communis PSN243</name>
    <dbReference type="NCBI Taxonomy" id="3040156"/>
    <lineage>
        <taxon>Eukaryota</taxon>
        <taxon>Fungi</taxon>
        <taxon>Dikarya</taxon>
        <taxon>Ascomycota</taxon>
        <taxon>Pezizomycotina</taxon>
        <taxon>Sordariomycetes</taxon>
        <taxon>Sordariomycetidae</taxon>
        <taxon>Sordariales</taxon>
        <taxon>Podosporaceae</taxon>
        <taxon>Podospora</taxon>
    </lineage>
</organism>
<dbReference type="PROSITE" id="PS51257">
    <property type="entry name" value="PROKAR_LIPOPROTEIN"/>
    <property type="match status" value="1"/>
</dbReference>
<sequence length="104" mass="11280">MRFGTFAAALTGLATTTQACLNYGIAPSTSTSTTTEFGQYFWAPNCLSGYGVEVRVCGPTGACPLSTWDVRYTTPHGTFTWTTTWWPFSEGGHSKGEAWASRFC</sequence>
<reference evidence="2" key="1">
    <citation type="journal article" date="2023" name="Mol. Phylogenet. Evol.">
        <title>Genome-scale phylogeny and comparative genomics of the fungal order Sordariales.</title>
        <authorList>
            <person name="Hensen N."/>
            <person name="Bonometti L."/>
            <person name="Westerberg I."/>
            <person name="Brannstrom I.O."/>
            <person name="Guillou S."/>
            <person name="Cros-Aarteil S."/>
            <person name="Calhoun S."/>
            <person name="Haridas S."/>
            <person name="Kuo A."/>
            <person name="Mondo S."/>
            <person name="Pangilinan J."/>
            <person name="Riley R."/>
            <person name="LaButti K."/>
            <person name="Andreopoulos B."/>
            <person name="Lipzen A."/>
            <person name="Chen C."/>
            <person name="Yan M."/>
            <person name="Daum C."/>
            <person name="Ng V."/>
            <person name="Clum A."/>
            <person name="Steindorff A."/>
            <person name="Ohm R.A."/>
            <person name="Martin F."/>
            <person name="Silar P."/>
            <person name="Natvig D.O."/>
            <person name="Lalanne C."/>
            <person name="Gautier V."/>
            <person name="Ament-Velasquez S.L."/>
            <person name="Kruys A."/>
            <person name="Hutchinson M.I."/>
            <person name="Powell A.J."/>
            <person name="Barry K."/>
            <person name="Miller A.N."/>
            <person name="Grigoriev I.V."/>
            <person name="Debuchy R."/>
            <person name="Gladieux P."/>
            <person name="Hiltunen Thoren M."/>
            <person name="Johannesson H."/>
        </authorList>
    </citation>
    <scope>NUCLEOTIDE SEQUENCE</scope>
    <source>
        <strain evidence="2">PSN243</strain>
    </source>
</reference>